<dbReference type="InterPro" id="IPR039109">
    <property type="entry name" value="Ribosomal_eL30-like"/>
</dbReference>
<comment type="caution">
    <text evidence="7">The sequence shown here is derived from an EMBL/GenBank/DDBJ whole genome shotgun (WGS) entry which is preliminary data.</text>
</comment>
<dbReference type="PANTHER" id="PTHR11449">
    <property type="entry name" value="RIBOSOMAL PROTEIN L30"/>
    <property type="match status" value="1"/>
</dbReference>
<reference evidence="7" key="1">
    <citation type="journal article" date="2020" name="bioRxiv">
        <title>A rank-normalized archaeal taxonomy based on genome phylogeny resolves widespread incomplete and uneven classifications.</title>
        <authorList>
            <person name="Rinke C."/>
            <person name="Chuvochina M."/>
            <person name="Mussig A.J."/>
            <person name="Chaumeil P.-A."/>
            <person name="Waite D.W."/>
            <person name="Whitman W.B."/>
            <person name="Parks D.H."/>
            <person name="Hugenholtz P."/>
        </authorList>
    </citation>
    <scope>NUCLEOTIDE SEQUENCE</scope>
    <source>
        <strain evidence="7">UBA8853</strain>
    </source>
</reference>
<evidence type="ECO:0000313" key="8">
    <source>
        <dbReference type="Proteomes" id="UP000619545"/>
    </source>
</evidence>
<dbReference type="SMR" id="A0A832STK7"/>
<evidence type="ECO:0000313" key="7">
    <source>
        <dbReference type="EMBL" id="HII70092.1"/>
    </source>
</evidence>
<evidence type="ECO:0000256" key="4">
    <source>
        <dbReference type="ARBA" id="ARBA00035231"/>
    </source>
</evidence>
<dbReference type="RefSeq" id="WP_011019053.1">
    <property type="nucleotide sequence ID" value="NZ_DUJS01000002.1"/>
</dbReference>
<dbReference type="PROSITE" id="PS00993">
    <property type="entry name" value="RIBOSOMAL_L30E_2"/>
    <property type="match status" value="1"/>
</dbReference>
<dbReference type="Pfam" id="PF01248">
    <property type="entry name" value="Ribosomal_L7Ae"/>
    <property type="match status" value="1"/>
</dbReference>
<dbReference type="GeneID" id="1476784"/>
<sequence length="109" mass="11732">MQEIERQIRMAVETGDVVLGSNQTIKLLKLGKPKLVIVAANCPAEIREDIEYYAELADVPVFVYPGTSMDLGDVCGRPHVVASMAVLDDGESDLIATVRKAMEEGAAPS</sequence>
<feature type="domain" description="Ribosomal protein eL8/eL30/eS12/Gadd45" evidence="6">
    <location>
        <begin position="3"/>
        <end position="94"/>
    </location>
</feature>
<dbReference type="InterPro" id="IPR022991">
    <property type="entry name" value="Ribosomal_eL30_CS"/>
</dbReference>
<dbReference type="SUPFAM" id="SSF55315">
    <property type="entry name" value="L30e-like"/>
    <property type="match status" value="1"/>
</dbReference>
<proteinExistence type="inferred from homology"/>
<evidence type="ECO:0000256" key="1">
    <source>
        <dbReference type="ARBA" id="ARBA00007326"/>
    </source>
</evidence>
<evidence type="ECO:0000259" key="6">
    <source>
        <dbReference type="Pfam" id="PF01248"/>
    </source>
</evidence>
<keyword evidence="3 5" id="KW-0687">Ribonucleoprotein</keyword>
<organism evidence="7 8">
    <name type="scientific">Methanopyrus kandleri</name>
    <dbReference type="NCBI Taxonomy" id="2320"/>
    <lineage>
        <taxon>Archaea</taxon>
        <taxon>Methanobacteriati</taxon>
        <taxon>Methanobacteriota</taxon>
        <taxon>Methanomada group</taxon>
        <taxon>Methanopyri</taxon>
        <taxon>Methanopyrales</taxon>
        <taxon>Methanopyraceae</taxon>
        <taxon>Methanopyrus</taxon>
    </lineage>
</organism>
<gene>
    <name evidence="5" type="primary">rpl30e</name>
    <name evidence="7" type="ORF">HA336_02520</name>
</gene>
<dbReference type="GO" id="GO:0006412">
    <property type="term" value="P:translation"/>
    <property type="evidence" value="ECO:0007669"/>
    <property type="project" value="UniProtKB-UniRule"/>
</dbReference>
<accession>A0A832STK7</accession>
<dbReference type="OMA" id="YFQGGNN"/>
<dbReference type="GO" id="GO:0003723">
    <property type="term" value="F:RNA binding"/>
    <property type="evidence" value="ECO:0007669"/>
    <property type="project" value="InterPro"/>
</dbReference>
<protein>
    <recommendedName>
        <fullName evidence="4 5">Large ribosomal subunit protein eL30</fullName>
    </recommendedName>
</protein>
<dbReference type="InterPro" id="IPR000231">
    <property type="entry name" value="Ribosomal_eL30"/>
</dbReference>
<dbReference type="HAMAP" id="MF_00481">
    <property type="entry name" value="Ribosomal_eL30"/>
    <property type="match status" value="1"/>
</dbReference>
<evidence type="ECO:0000256" key="3">
    <source>
        <dbReference type="ARBA" id="ARBA00023274"/>
    </source>
</evidence>
<dbReference type="AlphaFoldDB" id="A0A832STK7"/>
<dbReference type="Proteomes" id="UP000619545">
    <property type="component" value="Unassembled WGS sequence"/>
</dbReference>
<keyword evidence="2 5" id="KW-0689">Ribosomal protein</keyword>
<evidence type="ECO:0000256" key="5">
    <source>
        <dbReference type="HAMAP-Rule" id="MF_00481"/>
    </source>
</evidence>
<dbReference type="PROSITE" id="PS00709">
    <property type="entry name" value="RIBOSOMAL_L30E_1"/>
    <property type="match status" value="1"/>
</dbReference>
<dbReference type="EMBL" id="DUJS01000002">
    <property type="protein sequence ID" value="HII70092.1"/>
    <property type="molecule type" value="Genomic_DNA"/>
</dbReference>
<dbReference type="NCBIfam" id="NF002172">
    <property type="entry name" value="PRK01018.1"/>
    <property type="match status" value="1"/>
</dbReference>
<comment type="similarity">
    <text evidence="1 5">Belongs to the eukaryotic ribosomal protein eL30 family.</text>
</comment>
<dbReference type="GO" id="GO:0003735">
    <property type="term" value="F:structural constituent of ribosome"/>
    <property type="evidence" value="ECO:0007669"/>
    <property type="project" value="InterPro"/>
</dbReference>
<dbReference type="InterPro" id="IPR029064">
    <property type="entry name" value="Ribosomal_eL30-like_sf"/>
</dbReference>
<dbReference type="InterPro" id="IPR004038">
    <property type="entry name" value="Ribosomal_eL8/eL30/eS12/Gad45"/>
</dbReference>
<evidence type="ECO:0000256" key="2">
    <source>
        <dbReference type="ARBA" id="ARBA00022980"/>
    </source>
</evidence>
<dbReference type="Gene3D" id="3.30.1330.30">
    <property type="match status" value="1"/>
</dbReference>
<name>A0A832STK7_9EURY</name>
<dbReference type="GO" id="GO:0022625">
    <property type="term" value="C:cytosolic large ribosomal subunit"/>
    <property type="evidence" value="ECO:0007669"/>
    <property type="project" value="InterPro"/>
</dbReference>